<dbReference type="InterPro" id="IPR023632">
    <property type="entry name" value="ATP_synth_F1_gsu_CS"/>
</dbReference>
<evidence type="ECO:0000256" key="2">
    <source>
        <dbReference type="ARBA" id="ARBA00004170"/>
    </source>
</evidence>
<evidence type="ECO:0000256" key="4">
    <source>
        <dbReference type="ARBA" id="ARBA00022448"/>
    </source>
</evidence>
<dbReference type="SUPFAM" id="SSF52943">
    <property type="entry name" value="ATP synthase (F1-ATPase), gamma subunit"/>
    <property type="match status" value="1"/>
</dbReference>
<keyword evidence="9 10" id="KW-0066">ATP synthesis</keyword>
<comment type="subcellular location">
    <subcellularLocation>
        <location evidence="10">Cell membrane</location>
        <topology evidence="10">Peripheral membrane protein</topology>
    </subcellularLocation>
    <subcellularLocation>
        <location evidence="2">Membrane</location>
        <topology evidence="2">Peripheral membrane protein</topology>
    </subcellularLocation>
</comment>
<dbReference type="GO" id="GO:0005524">
    <property type="term" value="F:ATP binding"/>
    <property type="evidence" value="ECO:0007669"/>
    <property type="project" value="UniProtKB-UniRule"/>
</dbReference>
<keyword evidence="12" id="KW-1185">Reference proteome</keyword>
<reference evidence="11 12" key="1">
    <citation type="submission" date="2019-01" db="EMBL/GenBank/DDBJ databases">
        <title>Draft Genome Sequences of Helcococcus ovis Strains Isolated from the Uterus and Vagina of Dairy Cows with Metritis.</title>
        <authorList>
            <person name="Cunha F."/>
            <person name="Jeon S.J."/>
            <person name="Kutzer P."/>
            <person name="Galvao K.N."/>
        </authorList>
    </citation>
    <scope>NUCLEOTIDE SEQUENCE [LARGE SCALE GENOMIC DNA]</scope>
    <source>
        <strain evidence="11 12">KG-37</strain>
    </source>
</reference>
<evidence type="ECO:0000256" key="1">
    <source>
        <dbReference type="ARBA" id="ARBA00003456"/>
    </source>
</evidence>
<evidence type="ECO:0000256" key="3">
    <source>
        <dbReference type="ARBA" id="ARBA00007681"/>
    </source>
</evidence>
<dbReference type="InterPro" id="IPR000131">
    <property type="entry name" value="ATP_synth_F1_gsu"/>
</dbReference>
<keyword evidence="6 10" id="KW-0406">Ion transport</keyword>
<dbReference type="NCBIfam" id="TIGR01146">
    <property type="entry name" value="ATPsyn_F1gamma"/>
    <property type="match status" value="1"/>
</dbReference>
<dbReference type="EMBL" id="SCFR01000015">
    <property type="protein sequence ID" value="TFF65863.1"/>
    <property type="molecule type" value="Genomic_DNA"/>
</dbReference>
<dbReference type="OrthoDB" id="9812769at2"/>
<comment type="subunit">
    <text evidence="10">F-type ATPases have 2 components, CF(1) - the catalytic core - and CF(0) - the membrane proton channel. CF(1) has five subunits: alpha(3), beta(3), gamma(1), delta(1), epsilon(1). CF(0) has three main subunits: a, b and c.</text>
</comment>
<dbReference type="PRINTS" id="PR00126">
    <property type="entry name" value="ATPASEGAMMA"/>
</dbReference>
<dbReference type="Gene3D" id="1.10.287.80">
    <property type="entry name" value="ATP synthase, gamma subunit, helix hairpin domain"/>
    <property type="match status" value="1"/>
</dbReference>
<comment type="caution">
    <text evidence="11">The sequence shown here is derived from an EMBL/GenBank/DDBJ whole genome shotgun (WGS) entry which is preliminary data.</text>
</comment>
<dbReference type="RefSeq" id="WP_134711927.1">
    <property type="nucleotide sequence ID" value="NZ_CP119081.1"/>
</dbReference>
<dbReference type="HAMAP" id="MF_00815">
    <property type="entry name" value="ATP_synth_gamma_bact"/>
    <property type="match status" value="1"/>
</dbReference>
<sequence>MAQSTKDIKRRIQGIGSIMQITNAMELVASAKLRKSRERLEITKPYFETVFENINDILAATSANSSLMEKREVKNRAVILVSSDKGLAGGYNINAVNKALEYVKNSDAENTVIYTTGIRSIELLKRKGFDVNKDFTHIDNDPIIEDASAMGSFFANKYIEKVYDEVVIVYTKFDSMVSFVPKIIKLLPATGFEAEGKKSIKKFDFDFEPSVSTVLTQMIKQYVNVTIYGCLLESSASEQASRRTAMENATSNGEDLLENLQLEFNRARQASITQEISEIVGGANALN</sequence>
<evidence type="ECO:0000256" key="10">
    <source>
        <dbReference type="HAMAP-Rule" id="MF_00815"/>
    </source>
</evidence>
<gene>
    <name evidence="10 11" type="primary">atpG</name>
    <name evidence="11" type="ORF">EQF91_05030</name>
</gene>
<dbReference type="GO" id="GO:0042777">
    <property type="term" value="P:proton motive force-driven plasma membrane ATP synthesis"/>
    <property type="evidence" value="ECO:0007669"/>
    <property type="project" value="UniProtKB-UniRule"/>
</dbReference>
<comment type="function">
    <text evidence="1 10">Produces ATP from ADP in the presence of a proton gradient across the membrane. The gamma chain is believed to be important in regulating ATPase activity and the flow of protons through the CF(0) complex.</text>
</comment>
<evidence type="ECO:0000256" key="7">
    <source>
        <dbReference type="ARBA" id="ARBA00023136"/>
    </source>
</evidence>
<accession>A0A4R9C121</accession>
<dbReference type="GO" id="GO:0046933">
    <property type="term" value="F:proton-transporting ATP synthase activity, rotational mechanism"/>
    <property type="evidence" value="ECO:0007669"/>
    <property type="project" value="UniProtKB-UniRule"/>
</dbReference>
<evidence type="ECO:0000256" key="9">
    <source>
        <dbReference type="ARBA" id="ARBA00023310"/>
    </source>
</evidence>
<evidence type="ECO:0000313" key="11">
    <source>
        <dbReference type="EMBL" id="TFF65863.1"/>
    </source>
</evidence>
<dbReference type="AlphaFoldDB" id="A0A4R9C121"/>
<dbReference type="PANTHER" id="PTHR11693:SF22">
    <property type="entry name" value="ATP SYNTHASE SUBUNIT GAMMA, MITOCHONDRIAL"/>
    <property type="match status" value="1"/>
</dbReference>
<proteinExistence type="inferred from homology"/>
<comment type="similarity">
    <text evidence="3 10">Belongs to the ATPase gamma chain family.</text>
</comment>
<dbReference type="Pfam" id="PF00231">
    <property type="entry name" value="ATP-synt"/>
    <property type="match status" value="1"/>
</dbReference>
<dbReference type="GO" id="GO:0045259">
    <property type="term" value="C:proton-transporting ATP synthase complex"/>
    <property type="evidence" value="ECO:0007669"/>
    <property type="project" value="UniProtKB-KW"/>
</dbReference>
<evidence type="ECO:0000256" key="5">
    <source>
        <dbReference type="ARBA" id="ARBA00022781"/>
    </source>
</evidence>
<keyword evidence="7 10" id="KW-0472">Membrane</keyword>
<evidence type="ECO:0000313" key="12">
    <source>
        <dbReference type="Proteomes" id="UP000297454"/>
    </source>
</evidence>
<dbReference type="PANTHER" id="PTHR11693">
    <property type="entry name" value="ATP SYNTHASE GAMMA CHAIN"/>
    <property type="match status" value="1"/>
</dbReference>
<name>A0A4R9C121_9FIRM</name>
<keyword evidence="5 10" id="KW-0375">Hydrogen ion transport</keyword>
<evidence type="ECO:0000256" key="8">
    <source>
        <dbReference type="ARBA" id="ARBA00023196"/>
    </source>
</evidence>
<keyword evidence="4 10" id="KW-0813">Transport</keyword>
<dbReference type="CDD" id="cd12151">
    <property type="entry name" value="F1-ATPase_gamma"/>
    <property type="match status" value="1"/>
</dbReference>
<dbReference type="GeneID" id="97031564"/>
<keyword evidence="10" id="KW-1003">Cell membrane</keyword>
<protein>
    <recommendedName>
        <fullName evidence="10">ATP synthase gamma chain</fullName>
    </recommendedName>
    <alternativeName>
        <fullName evidence="10">ATP synthase F1 sector gamma subunit</fullName>
    </alternativeName>
    <alternativeName>
        <fullName evidence="10">F-ATPase gamma subunit</fullName>
    </alternativeName>
</protein>
<organism evidence="11 12">
    <name type="scientific">Helcococcus ovis</name>
    <dbReference type="NCBI Taxonomy" id="72026"/>
    <lineage>
        <taxon>Bacteria</taxon>
        <taxon>Bacillati</taxon>
        <taxon>Bacillota</taxon>
        <taxon>Tissierellia</taxon>
        <taxon>Tissierellales</taxon>
        <taxon>Peptoniphilaceae</taxon>
        <taxon>Helcococcus</taxon>
    </lineage>
</organism>
<dbReference type="PROSITE" id="PS00153">
    <property type="entry name" value="ATPASE_GAMMA"/>
    <property type="match status" value="1"/>
</dbReference>
<dbReference type="Proteomes" id="UP000297454">
    <property type="component" value="Unassembled WGS sequence"/>
</dbReference>
<dbReference type="InterPro" id="IPR035968">
    <property type="entry name" value="ATP_synth_F1_ATPase_gsu"/>
</dbReference>
<dbReference type="Gene3D" id="3.40.1380.10">
    <property type="match status" value="1"/>
</dbReference>
<evidence type="ECO:0000256" key="6">
    <source>
        <dbReference type="ARBA" id="ARBA00023065"/>
    </source>
</evidence>
<dbReference type="GO" id="GO:0005886">
    <property type="term" value="C:plasma membrane"/>
    <property type="evidence" value="ECO:0007669"/>
    <property type="project" value="UniProtKB-SubCell"/>
</dbReference>
<keyword evidence="8 10" id="KW-0139">CF(1)</keyword>